<dbReference type="RefSeq" id="WP_228415152.1">
    <property type="nucleotide sequence ID" value="NZ_CP081135.1"/>
</dbReference>
<dbReference type="KEGG" id="tem:JW646_10310"/>
<accession>A0AAX2ZBH7</accession>
<organism evidence="1 2">
    <name type="scientific">Terrisporobacter hibernicus</name>
    <dbReference type="NCBI Taxonomy" id="2813371"/>
    <lineage>
        <taxon>Bacteria</taxon>
        <taxon>Bacillati</taxon>
        <taxon>Bacillota</taxon>
        <taxon>Clostridia</taxon>
        <taxon>Peptostreptococcales</taxon>
        <taxon>Peptostreptococcaceae</taxon>
        <taxon>Terrisporobacter</taxon>
    </lineage>
</organism>
<proteinExistence type="predicted"/>
<keyword evidence="2" id="KW-1185">Reference proteome</keyword>
<evidence type="ECO:0000313" key="1">
    <source>
        <dbReference type="EMBL" id="UEL46061.1"/>
    </source>
</evidence>
<reference evidence="1 2" key="1">
    <citation type="journal article" date="2023" name="Int. J. Syst. Evol. Microbiol.">
        <title>Terrisporobacter hibernicus sp. nov., isolated from bovine faeces in Northern Ireland.</title>
        <authorList>
            <person name="Mitchell M."/>
            <person name="Nguyen S.V."/>
            <person name="Connor M."/>
            <person name="Fairley D.J."/>
            <person name="Donoghue O."/>
            <person name="Marshall H."/>
            <person name="Koolman L."/>
            <person name="McMullan G."/>
            <person name="Schaffer K.E."/>
            <person name="McGrath J.W."/>
            <person name="Fanning S."/>
        </authorList>
    </citation>
    <scope>NUCLEOTIDE SEQUENCE [LARGE SCALE GENOMIC DNA]</scope>
    <source>
        <strain evidence="1 2">MCA3</strain>
    </source>
</reference>
<name>A0AAX2ZBH7_9FIRM</name>
<evidence type="ECO:0000313" key="2">
    <source>
        <dbReference type="Proteomes" id="UP001198983"/>
    </source>
</evidence>
<protein>
    <submittedName>
        <fullName evidence="1">Uncharacterized protein</fullName>
    </submittedName>
</protein>
<dbReference type="EMBL" id="CP081135">
    <property type="protein sequence ID" value="UEL46061.1"/>
    <property type="molecule type" value="Genomic_DNA"/>
</dbReference>
<gene>
    <name evidence="1" type="ORF">JW646_10310</name>
</gene>
<dbReference type="AlphaFoldDB" id="A0AAX2ZBH7"/>
<dbReference type="Proteomes" id="UP001198983">
    <property type="component" value="Chromosome"/>
</dbReference>
<sequence>MINIDNCNIIFSNKLIKEYSSLNHRFKSLDDIYINAKVTLYENIHKEKVLFQKNISRNTLITFFVSCKALINNTLKYFLMGMKMEVFSEFIESNEICQLLDNMSDEEFDKKYKELFNTVFIEFNLSAFNRGHINLRSSELLTSLYGNIDNIAQDYEIEDMLKFINLLEEDLETEDEFIELNKLKNHLNNIKK</sequence>